<feature type="compositionally biased region" description="Polar residues" evidence="1">
    <location>
        <begin position="1"/>
        <end position="18"/>
    </location>
</feature>
<organism evidence="2 3">
    <name type="scientific">Hypholoma sublateritium (strain FD-334 SS-4)</name>
    <dbReference type="NCBI Taxonomy" id="945553"/>
    <lineage>
        <taxon>Eukaryota</taxon>
        <taxon>Fungi</taxon>
        <taxon>Dikarya</taxon>
        <taxon>Basidiomycota</taxon>
        <taxon>Agaricomycotina</taxon>
        <taxon>Agaricomycetes</taxon>
        <taxon>Agaricomycetidae</taxon>
        <taxon>Agaricales</taxon>
        <taxon>Agaricineae</taxon>
        <taxon>Strophariaceae</taxon>
        <taxon>Hypholoma</taxon>
    </lineage>
</organism>
<feature type="compositionally biased region" description="Polar residues" evidence="1">
    <location>
        <begin position="25"/>
        <end position="37"/>
    </location>
</feature>
<keyword evidence="3" id="KW-1185">Reference proteome</keyword>
<evidence type="ECO:0000256" key="1">
    <source>
        <dbReference type="SAM" id="MobiDB-lite"/>
    </source>
</evidence>
<protein>
    <submittedName>
        <fullName evidence="2">Uncharacterized protein</fullName>
    </submittedName>
</protein>
<gene>
    <name evidence="2" type="ORF">HYPSUDRAFT_618177</name>
</gene>
<proteinExistence type="predicted"/>
<evidence type="ECO:0000313" key="2">
    <source>
        <dbReference type="EMBL" id="KJA28747.1"/>
    </source>
</evidence>
<name>A0A0D2LLF0_HYPSF</name>
<sequence>MSVMSRRTTNSMPATLRNSMPAVSRTRSTPSSARWTTRLSASRLSNNACKNNRRTCHSRSRFMRTEKHFATTTPSRAEMRLTPVAFRTRSTPSSIR</sequence>
<dbReference type="Proteomes" id="UP000054270">
    <property type="component" value="Unassembled WGS sequence"/>
</dbReference>
<dbReference type="EMBL" id="KN817520">
    <property type="protein sequence ID" value="KJA28747.1"/>
    <property type="molecule type" value="Genomic_DNA"/>
</dbReference>
<accession>A0A0D2LLF0</accession>
<evidence type="ECO:0000313" key="3">
    <source>
        <dbReference type="Proteomes" id="UP000054270"/>
    </source>
</evidence>
<feature type="region of interest" description="Disordered" evidence="1">
    <location>
        <begin position="1"/>
        <end position="37"/>
    </location>
</feature>
<dbReference type="AlphaFoldDB" id="A0A0D2LLF0"/>
<reference evidence="3" key="1">
    <citation type="submission" date="2014-04" db="EMBL/GenBank/DDBJ databases">
        <title>Evolutionary Origins and Diversification of the Mycorrhizal Mutualists.</title>
        <authorList>
            <consortium name="DOE Joint Genome Institute"/>
            <consortium name="Mycorrhizal Genomics Consortium"/>
            <person name="Kohler A."/>
            <person name="Kuo A."/>
            <person name="Nagy L.G."/>
            <person name="Floudas D."/>
            <person name="Copeland A."/>
            <person name="Barry K.W."/>
            <person name="Cichocki N."/>
            <person name="Veneault-Fourrey C."/>
            <person name="LaButti K."/>
            <person name="Lindquist E.A."/>
            <person name="Lipzen A."/>
            <person name="Lundell T."/>
            <person name="Morin E."/>
            <person name="Murat C."/>
            <person name="Riley R."/>
            <person name="Ohm R."/>
            <person name="Sun H."/>
            <person name="Tunlid A."/>
            <person name="Henrissat B."/>
            <person name="Grigoriev I.V."/>
            <person name="Hibbett D.S."/>
            <person name="Martin F."/>
        </authorList>
    </citation>
    <scope>NUCLEOTIDE SEQUENCE [LARGE SCALE GENOMIC DNA]</scope>
    <source>
        <strain evidence="3">FD-334 SS-4</strain>
    </source>
</reference>